<feature type="domain" description="RNA polymerase II assembly factor Rtp1 C-terminal" evidence="4">
    <location>
        <begin position="728"/>
        <end position="835"/>
    </location>
</feature>
<comment type="similarity">
    <text evidence="1">Belongs to the Tango6 family.</text>
</comment>
<sequence length="983" mass="112721">MSEEKSHKISIIDILNKKPQLAEKTPLDDFFEDLDDNLITPINNFEFDSASRISVYQALECSDNNEFVVILLQYFKDLHIQVLGQQKTLIQNKSDLLPISLHDMKYVDELINLLILHGIDANLSPMIKIPFDSKRLNAFRKGEKSTQYETPTSHNINSGTLSLVVTAFYDILTDEMSSDYLKNIILKGNAYANIFLGLLSLHLQQPNHFSLQMVTKLENAQETYTLFGMYTLLVETIQDAKARELILLKLTTLSLRRPENGLISLVDFILGVRDVEDIDVEKFNRVYQILMSKPETMTNLQYLTELFRQIYDCLTFVNRPILVTCLNGLILKFYMRNKRIVHDFLFQKINSVIYNCPLLDHSAKELNNTMNVLISLSKNSSVDLLNDLVTIHPDANGASGQFFLNLWIYSLFLKKDQNLNPLSINELSISNDKNPNSGHSPEEPFSNYYQVVLSLLKSLVIVTENYQILNILSLNLVNFEHEKWKFLIDLDTQLPYISVKGPNTVELLSNNVSKSTEISQFFHDMDLAVDLFMEFLVLLNDEEQLKNLFLEILKRWVHHTKEIGEKSSHDLDSISDVADNALILMDLKLLERMNDQFKSNIVNKANDVLIVIDQLIDIVQGKHEPQEKEVDSDDDEEEEVTEEVDLTENSAVKIILQLLSTVLSESSSSTLFQNSHTLKSISRKLQSLKPKVPEANTLLVLMDRILVNKHTTEADGDTETDIDMDTLDRAMTNLNDPLIPIKSHGLIKLRNLVEKKSKVITVKKVLQIHLDYLKNSDPFIYLNVIKGLTALCELDPETTIPPLVDFYANKRNKNKLDNVLKVGEVFINYIRCQNQLFQGKFAYLIIDICLDIVRSNDKTPLDNRWRMSSMSILGMCLQVNAKGLPDRIHDMLDCAFGILQLERPHNHPEGKDDSFLMRRSAVHLIHDLLYSTGLDMLPREYSYDKLKTLLSYVHDQDEDYLVCEQVSKLLTVLNELFTSSLHV</sequence>
<dbReference type="OrthoDB" id="39591at2759"/>
<reference evidence="5 6" key="1">
    <citation type="journal article" date="2019" name="BMC Genomics">
        <title>Chromosome level assembly and comparative genome analysis confirm lager-brewing yeasts originated from a single hybridization.</title>
        <authorList>
            <person name="Salazar A.N."/>
            <person name="Gorter de Vries A.R."/>
            <person name="van den Broek M."/>
            <person name="Brouwers N."/>
            <person name="de la Torre Cortes P."/>
            <person name="Kuijpers N.G.A."/>
            <person name="Daran J.G."/>
            <person name="Abeel T."/>
        </authorList>
    </citation>
    <scope>NUCLEOTIDE SEQUENCE [LARGE SCALE GENOMIC DNA]</scope>
    <source>
        <strain evidence="5 6">CBS 1483</strain>
    </source>
</reference>
<feature type="region of interest" description="Disordered" evidence="2">
    <location>
        <begin position="623"/>
        <end position="643"/>
    </location>
</feature>
<evidence type="ECO:0000313" key="6">
    <source>
        <dbReference type="Proteomes" id="UP000501346"/>
    </source>
</evidence>
<feature type="compositionally biased region" description="Acidic residues" evidence="2">
    <location>
        <begin position="630"/>
        <end position="643"/>
    </location>
</feature>
<feature type="domain" description="RNA polymerase II assembly factor Rtp1 C-terminal" evidence="3">
    <location>
        <begin position="943"/>
        <end position="975"/>
    </location>
</feature>
<evidence type="ECO:0000256" key="2">
    <source>
        <dbReference type="SAM" id="MobiDB-lite"/>
    </source>
</evidence>
<dbReference type="InterPro" id="IPR016024">
    <property type="entry name" value="ARM-type_fold"/>
</dbReference>
<dbReference type="Proteomes" id="UP000501346">
    <property type="component" value="Chromosome SeXIII-ScXIII"/>
</dbReference>
<dbReference type="EMBL" id="CP049010">
    <property type="protein sequence ID" value="QID87322.1"/>
    <property type="molecule type" value="Genomic_DNA"/>
</dbReference>
<dbReference type="PANTHER" id="PTHR20959">
    <property type="entry name" value="TRANSPORT AND GOLGI ORGANIZATION PROTEIN 6 FAMILY MEMBER"/>
    <property type="match status" value="1"/>
</dbReference>
<name>A0A6C1EDI9_SACPS</name>
<dbReference type="Pfam" id="PF10363">
    <property type="entry name" value="RTP1_C1"/>
    <property type="match status" value="1"/>
</dbReference>
<keyword evidence="6" id="KW-1185">Reference proteome</keyword>
<organism evidence="5 6">
    <name type="scientific">Saccharomyces pastorianus</name>
    <name type="common">Lager yeast</name>
    <name type="synonym">Saccharomyces cerevisiae x Saccharomyces eubayanus</name>
    <dbReference type="NCBI Taxonomy" id="27292"/>
    <lineage>
        <taxon>Eukaryota</taxon>
        <taxon>Fungi</taxon>
        <taxon>Dikarya</taxon>
        <taxon>Ascomycota</taxon>
        <taxon>Saccharomycotina</taxon>
        <taxon>Saccharomycetes</taxon>
        <taxon>Saccharomycetales</taxon>
        <taxon>Saccharomycetaceae</taxon>
        <taxon>Saccharomyces</taxon>
    </lineage>
</organism>
<dbReference type="SUPFAM" id="SSF48371">
    <property type="entry name" value="ARM repeat"/>
    <property type="match status" value="1"/>
</dbReference>
<dbReference type="GO" id="GO:0009306">
    <property type="term" value="P:protein secretion"/>
    <property type="evidence" value="ECO:0007669"/>
    <property type="project" value="TreeGrafter"/>
</dbReference>
<evidence type="ECO:0000313" key="5">
    <source>
        <dbReference type="EMBL" id="QID87322.1"/>
    </source>
</evidence>
<proteinExistence type="inferred from homology"/>
<dbReference type="InterPro" id="IPR019414">
    <property type="entry name" value="Rtp1_C2"/>
</dbReference>
<protein>
    <submittedName>
        <fullName evidence="5">Nuclear import and bioproteinsis of RNA pol II involved protein</fullName>
    </submittedName>
</protein>
<accession>A0A6C1EDI9</accession>
<evidence type="ECO:0000259" key="3">
    <source>
        <dbReference type="Pfam" id="PF10304"/>
    </source>
</evidence>
<dbReference type="PANTHER" id="PTHR20959:SF1">
    <property type="entry name" value="TRANSPORT AND GOLGI ORGANIZATION PROTEIN 6 HOMOLOG"/>
    <property type="match status" value="1"/>
</dbReference>
<dbReference type="AlphaFoldDB" id="A0A6C1EDI9"/>
<evidence type="ECO:0000256" key="1">
    <source>
        <dbReference type="ARBA" id="ARBA00005724"/>
    </source>
</evidence>
<dbReference type="Pfam" id="PF10304">
    <property type="entry name" value="RTP1_C2"/>
    <property type="match status" value="1"/>
</dbReference>
<dbReference type="InterPro" id="IPR019451">
    <property type="entry name" value="Rtp1_C1"/>
</dbReference>
<dbReference type="InterPro" id="IPR039600">
    <property type="entry name" value="TANGO6/Rtp1"/>
</dbReference>
<evidence type="ECO:0000259" key="4">
    <source>
        <dbReference type="Pfam" id="PF10363"/>
    </source>
</evidence>
<gene>
    <name evidence="5" type="primary">RTP1_2</name>
    <name evidence="5" type="ORF">GRS66_009995</name>
</gene>